<dbReference type="Gene3D" id="3.30.379.10">
    <property type="entry name" value="Chitobiase/beta-hexosaminidase domain 2-like"/>
    <property type="match status" value="1"/>
</dbReference>
<evidence type="ECO:0000256" key="1">
    <source>
        <dbReference type="ARBA" id="ARBA00022801"/>
    </source>
</evidence>
<dbReference type="InterPro" id="IPR029018">
    <property type="entry name" value="Hex-like_dom2"/>
</dbReference>
<dbReference type="RefSeq" id="WP_209972253.1">
    <property type="nucleotide sequence ID" value="NZ_JAGGLB010000009.1"/>
</dbReference>
<keyword evidence="2" id="KW-0175">Coiled coil</keyword>
<dbReference type="Proteomes" id="UP001519287">
    <property type="component" value="Unassembled WGS sequence"/>
</dbReference>
<evidence type="ECO:0000256" key="2">
    <source>
        <dbReference type="SAM" id="Coils"/>
    </source>
</evidence>
<name>A0ABS4IVF9_9BACL</name>
<accession>A0ABS4IVF9</accession>
<evidence type="ECO:0008006" key="5">
    <source>
        <dbReference type="Google" id="ProtNLM"/>
    </source>
</evidence>
<proteinExistence type="predicted"/>
<protein>
    <recommendedName>
        <fullName evidence="5">Beta-hexosaminidase bacterial type N-terminal domain-containing protein</fullName>
    </recommendedName>
</protein>
<organism evidence="3 4">
    <name type="scientific">Paenibacillus eucommiae</name>
    <dbReference type="NCBI Taxonomy" id="1355755"/>
    <lineage>
        <taxon>Bacteria</taxon>
        <taxon>Bacillati</taxon>
        <taxon>Bacillota</taxon>
        <taxon>Bacilli</taxon>
        <taxon>Bacillales</taxon>
        <taxon>Paenibacillaceae</taxon>
        <taxon>Paenibacillus</taxon>
    </lineage>
</organism>
<keyword evidence="1" id="KW-0378">Hydrolase</keyword>
<keyword evidence="4" id="KW-1185">Reference proteome</keyword>
<dbReference type="SUPFAM" id="SSF55545">
    <property type="entry name" value="beta-N-acetylhexosaminidase-like domain"/>
    <property type="match status" value="1"/>
</dbReference>
<dbReference type="EMBL" id="JAGGLB010000009">
    <property type="protein sequence ID" value="MBP1991498.1"/>
    <property type="molecule type" value="Genomic_DNA"/>
</dbReference>
<feature type="coiled-coil region" evidence="2">
    <location>
        <begin position="516"/>
        <end position="550"/>
    </location>
</feature>
<reference evidence="3 4" key="1">
    <citation type="submission" date="2021-03" db="EMBL/GenBank/DDBJ databases">
        <title>Genomic Encyclopedia of Type Strains, Phase IV (KMG-IV): sequencing the most valuable type-strain genomes for metagenomic binning, comparative biology and taxonomic classification.</title>
        <authorList>
            <person name="Goeker M."/>
        </authorList>
    </citation>
    <scope>NUCLEOTIDE SEQUENCE [LARGE SCALE GENOMIC DNA]</scope>
    <source>
        <strain evidence="3 4">DSM 26048</strain>
    </source>
</reference>
<comment type="caution">
    <text evidence="3">The sequence shown here is derived from an EMBL/GenBank/DDBJ whole genome shotgun (WGS) entry which is preliminary data.</text>
</comment>
<sequence length="618" mass="70184">MSWHVSLGRLAGKLEAKAARLFQDRARDRGSRADVDPEGQRHTRLIEAGTPLSSETIREACARGSLVIPDDLGEEGYVIQSGDSDLPVYVAALSERGVLYGLGKLLRLINFTADGEEGRRFPALDLVSRPEKPVRGIYFATHFGNWYCHAELAEVQAYLEDLALWGVNELLVWFDISHYRSLEEGRPMLERLKTFESYAREVGMRTGRTAVSNEGFLGQVGQGRAMLRTNAFDELDYHPLRSRDRVFGGYDTDICPSKPEGRAMVLHNKRMYFSELAEVQSFWLWPYDQGGCNCPECLPWPRTFMELNRELANSLQEAVPGIDVNVSAWWFEGHRKGEDDAFFAYLAEDDKQEASWFKYVMAGAIEARRWKLGGRVLPARHPVVLFPEISMFDSVPWGGKGGNPAPRRFAAEYAELSSGLAGAFPYSEGRYEDLNKVLWAQMMWHSEAKIEQIVEEYCRFYFGAEVEKEAAQLVFDMEDILTGSGQGKSAQQLDESVAAIRDRLKPWARDGWRWLLLELRCRMQLCLEQLAVLEQDLTNAETDARVQEWEKEFTAVYERVQSELNLHRPGASLNLWIHATADKALDFFLGREDVINLTLDNLMNDDDSTKLGSRLTSG</sequence>
<evidence type="ECO:0000313" key="3">
    <source>
        <dbReference type="EMBL" id="MBP1991498.1"/>
    </source>
</evidence>
<evidence type="ECO:0000313" key="4">
    <source>
        <dbReference type="Proteomes" id="UP001519287"/>
    </source>
</evidence>
<gene>
    <name evidence="3" type="ORF">J2Z66_003105</name>
</gene>